<organism evidence="1 2">
    <name type="scientific">Apophysomyces ossiformis</name>
    <dbReference type="NCBI Taxonomy" id="679940"/>
    <lineage>
        <taxon>Eukaryota</taxon>
        <taxon>Fungi</taxon>
        <taxon>Fungi incertae sedis</taxon>
        <taxon>Mucoromycota</taxon>
        <taxon>Mucoromycotina</taxon>
        <taxon>Mucoromycetes</taxon>
        <taxon>Mucorales</taxon>
        <taxon>Mucorineae</taxon>
        <taxon>Mucoraceae</taxon>
        <taxon>Apophysomyces</taxon>
    </lineage>
</organism>
<name>A0A8H7ERP6_9FUNG</name>
<dbReference type="Proteomes" id="UP000605846">
    <property type="component" value="Unassembled WGS sequence"/>
</dbReference>
<dbReference type="AlphaFoldDB" id="A0A8H7ERP6"/>
<dbReference type="EMBL" id="JABAYA010000142">
    <property type="protein sequence ID" value="KAF7723714.1"/>
    <property type="molecule type" value="Genomic_DNA"/>
</dbReference>
<sequence length="178" mass="19677">MASPVSPEDGRRYRDRSIIIRDPDTNQLVAAHKVSVRKNPQYGKAVVATPFKGRAGEYGGITVGNGSHGTFAVPNIPDELYGHQLALRILPIRMRTRAGLVLRFYHAATFCEVSEGGQGRHRCPGVSCAETIQIRSQQLGQTARRALESVNVRELDALQVPLALYDMNNISDRIRRSL</sequence>
<gene>
    <name evidence="1" type="ORF">EC973_001755</name>
</gene>
<evidence type="ECO:0000313" key="1">
    <source>
        <dbReference type="EMBL" id="KAF7723714.1"/>
    </source>
</evidence>
<reference evidence="1" key="1">
    <citation type="submission" date="2020-01" db="EMBL/GenBank/DDBJ databases">
        <title>Genome Sequencing of Three Apophysomyces-Like Fungal Strains Confirms a Novel Fungal Genus in the Mucoromycota with divergent Burkholderia-like Endosymbiotic Bacteria.</title>
        <authorList>
            <person name="Stajich J.E."/>
            <person name="Macias A.M."/>
            <person name="Carter-House D."/>
            <person name="Lovett B."/>
            <person name="Kasson L.R."/>
            <person name="Berry K."/>
            <person name="Grigoriev I."/>
            <person name="Chang Y."/>
            <person name="Spatafora J."/>
            <person name="Kasson M.T."/>
        </authorList>
    </citation>
    <scope>NUCLEOTIDE SEQUENCE</scope>
    <source>
        <strain evidence="1">NRRL A-21654</strain>
    </source>
</reference>
<comment type="caution">
    <text evidence="1">The sequence shown here is derived from an EMBL/GenBank/DDBJ whole genome shotgun (WGS) entry which is preliminary data.</text>
</comment>
<accession>A0A8H7ERP6</accession>
<proteinExistence type="predicted"/>
<evidence type="ECO:0000313" key="2">
    <source>
        <dbReference type="Proteomes" id="UP000605846"/>
    </source>
</evidence>
<keyword evidence="2" id="KW-1185">Reference proteome</keyword>
<protein>
    <submittedName>
        <fullName evidence="1">Uncharacterized protein</fullName>
    </submittedName>
</protein>